<feature type="compositionally biased region" description="Low complexity" evidence="1">
    <location>
        <begin position="30"/>
        <end position="43"/>
    </location>
</feature>
<evidence type="ECO:0000256" key="1">
    <source>
        <dbReference type="SAM" id="MobiDB-lite"/>
    </source>
</evidence>
<organism evidence="2 3">
    <name type="scientific">Colletotrichum chlorophyti</name>
    <dbReference type="NCBI Taxonomy" id="708187"/>
    <lineage>
        <taxon>Eukaryota</taxon>
        <taxon>Fungi</taxon>
        <taxon>Dikarya</taxon>
        <taxon>Ascomycota</taxon>
        <taxon>Pezizomycotina</taxon>
        <taxon>Sordariomycetes</taxon>
        <taxon>Hypocreomycetidae</taxon>
        <taxon>Glomerellales</taxon>
        <taxon>Glomerellaceae</taxon>
        <taxon>Colletotrichum</taxon>
    </lineage>
</organism>
<name>A0A1Q8RPS2_9PEZI</name>
<comment type="caution">
    <text evidence="2">The sequence shown here is derived from an EMBL/GenBank/DDBJ whole genome shotgun (WGS) entry which is preliminary data.</text>
</comment>
<dbReference type="EMBL" id="MPGH01000132">
    <property type="protein sequence ID" value="OLN86292.1"/>
    <property type="molecule type" value="Genomic_DNA"/>
</dbReference>
<feature type="compositionally biased region" description="Polar residues" evidence="1">
    <location>
        <begin position="61"/>
        <end position="76"/>
    </location>
</feature>
<feature type="region of interest" description="Disordered" evidence="1">
    <location>
        <begin position="25"/>
        <end position="99"/>
    </location>
</feature>
<evidence type="ECO:0000313" key="3">
    <source>
        <dbReference type="Proteomes" id="UP000186583"/>
    </source>
</evidence>
<dbReference type="AlphaFoldDB" id="A0A1Q8RPS2"/>
<gene>
    <name evidence="2" type="ORF">CCHL11_04211</name>
</gene>
<evidence type="ECO:0000313" key="2">
    <source>
        <dbReference type="EMBL" id="OLN86292.1"/>
    </source>
</evidence>
<keyword evidence="3" id="KW-1185">Reference proteome</keyword>
<accession>A0A1Q8RPS2</accession>
<sequence>MSSLVSEFIINPVLRQARRFSEISRTTFAPDPDSSSDPVTVTSDSHHPTTLGAADAPVEPVTTQSPSALEQSTTAPSEPALTTPPRAPVAPPSITVPMLPNKREALPEDDGMGELRKRLIGIQTQDILAEDKARLMHEVLMEGYRKSRVAPRSGDSQTEKLPAGEAWEQSFPMAPMESLKFWQHPLGEPSAAEKFILTADDIRPTYAPPKLSTREEPEGA</sequence>
<reference evidence="2 3" key="1">
    <citation type="submission" date="2016-11" db="EMBL/GenBank/DDBJ databases">
        <title>Draft Genome Assembly of Colletotrichum chlorophyti a pathogen of herbaceous plants.</title>
        <authorList>
            <person name="Gan P."/>
            <person name="Narusaka M."/>
            <person name="Tsushima A."/>
            <person name="Narusaka Y."/>
            <person name="Takano Y."/>
            <person name="Shirasu K."/>
        </authorList>
    </citation>
    <scope>NUCLEOTIDE SEQUENCE [LARGE SCALE GENOMIC DNA]</scope>
    <source>
        <strain evidence="2 3">NTL11</strain>
    </source>
</reference>
<dbReference type="Proteomes" id="UP000186583">
    <property type="component" value="Unassembled WGS sequence"/>
</dbReference>
<dbReference type="STRING" id="708187.A0A1Q8RPS2"/>
<proteinExistence type="predicted"/>
<protein>
    <submittedName>
        <fullName evidence="2">Uncharacterized protein</fullName>
    </submittedName>
</protein>
<dbReference type="OrthoDB" id="411372at2759"/>